<evidence type="ECO:0000256" key="1">
    <source>
        <dbReference type="ARBA" id="ARBA00022801"/>
    </source>
</evidence>
<evidence type="ECO:0000256" key="2">
    <source>
        <dbReference type="SAM" id="MobiDB-lite"/>
    </source>
</evidence>
<keyword evidence="1" id="KW-0378">Hydrolase</keyword>
<dbReference type="EMBL" id="MCIF01000002">
    <property type="protein sequence ID" value="RAQ94055.1"/>
    <property type="molecule type" value="Genomic_DNA"/>
</dbReference>
<gene>
    <name evidence="4" type="ORF">A4R35_00825</name>
</gene>
<dbReference type="PANTHER" id="PTHR43156">
    <property type="entry name" value="STAGE II SPORULATION PROTEIN E-RELATED"/>
    <property type="match status" value="1"/>
</dbReference>
<dbReference type="Pfam" id="PF07228">
    <property type="entry name" value="SpoIIE"/>
    <property type="match status" value="1"/>
</dbReference>
<proteinExistence type="predicted"/>
<feature type="region of interest" description="Disordered" evidence="2">
    <location>
        <begin position="87"/>
        <end position="106"/>
    </location>
</feature>
<accession>A0A328VIE5</accession>
<protein>
    <recommendedName>
        <fullName evidence="3">PPM-type phosphatase domain-containing protein</fullName>
    </recommendedName>
</protein>
<organism evidence="4 5">
    <name type="scientific">Thermogemmatispora tikiterensis</name>
    <dbReference type="NCBI Taxonomy" id="1825093"/>
    <lineage>
        <taxon>Bacteria</taxon>
        <taxon>Bacillati</taxon>
        <taxon>Chloroflexota</taxon>
        <taxon>Ktedonobacteria</taxon>
        <taxon>Thermogemmatisporales</taxon>
        <taxon>Thermogemmatisporaceae</taxon>
        <taxon>Thermogemmatispora</taxon>
    </lineage>
</organism>
<dbReference type="GO" id="GO:0016791">
    <property type="term" value="F:phosphatase activity"/>
    <property type="evidence" value="ECO:0007669"/>
    <property type="project" value="TreeGrafter"/>
</dbReference>
<dbReference type="OrthoDB" id="9763484at2"/>
<dbReference type="AlphaFoldDB" id="A0A328VIE5"/>
<feature type="compositionally biased region" description="Polar residues" evidence="2">
    <location>
        <begin position="90"/>
        <end position="106"/>
    </location>
</feature>
<feature type="domain" description="PPM-type phosphatase" evidence="3">
    <location>
        <begin position="1"/>
        <end position="84"/>
    </location>
</feature>
<dbReference type="PANTHER" id="PTHR43156:SF2">
    <property type="entry name" value="STAGE II SPORULATION PROTEIN E"/>
    <property type="match status" value="1"/>
</dbReference>
<dbReference type="InterPro" id="IPR001932">
    <property type="entry name" value="PPM-type_phosphatase-like_dom"/>
</dbReference>
<evidence type="ECO:0000259" key="3">
    <source>
        <dbReference type="Pfam" id="PF07228"/>
    </source>
</evidence>
<dbReference type="InterPro" id="IPR052016">
    <property type="entry name" value="Bact_Sigma-Reg"/>
</dbReference>
<dbReference type="InterPro" id="IPR036457">
    <property type="entry name" value="PPM-type-like_dom_sf"/>
</dbReference>
<sequence length="106" mass="11948">MPFGMMPGMQYEERAVTLECGDNVLFYSDGLVEAHHTRRERFGFPHPMALLQEHPGDPGLIEHVLNELARLSGSGWEQEDDVTLRRADATQAQQGQESVTVNVERL</sequence>
<keyword evidence="5" id="KW-1185">Reference proteome</keyword>
<reference evidence="4 5" key="1">
    <citation type="submission" date="2016-08" db="EMBL/GenBank/DDBJ databases">
        <title>Analysis of Carbohydrate Active Enzymes in Thermogemmatispora T81 Reveals Carbohydrate Degradation Ability.</title>
        <authorList>
            <person name="Tomazini A."/>
            <person name="Lal S."/>
            <person name="Stott M."/>
            <person name="Henrissat B."/>
            <person name="Polikarpov I."/>
            <person name="Sparling R."/>
            <person name="Levin D.B."/>
        </authorList>
    </citation>
    <scope>NUCLEOTIDE SEQUENCE [LARGE SCALE GENOMIC DNA]</scope>
    <source>
        <strain evidence="4 5">T81</strain>
    </source>
</reference>
<evidence type="ECO:0000313" key="5">
    <source>
        <dbReference type="Proteomes" id="UP000248706"/>
    </source>
</evidence>
<name>A0A328VIE5_9CHLR</name>
<dbReference type="Proteomes" id="UP000248706">
    <property type="component" value="Unassembled WGS sequence"/>
</dbReference>
<comment type="caution">
    <text evidence="4">The sequence shown here is derived from an EMBL/GenBank/DDBJ whole genome shotgun (WGS) entry which is preliminary data.</text>
</comment>
<evidence type="ECO:0000313" key="4">
    <source>
        <dbReference type="EMBL" id="RAQ94055.1"/>
    </source>
</evidence>
<dbReference type="Gene3D" id="3.60.40.10">
    <property type="entry name" value="PPM-type phosphatase domain"/>
    <property type="match status" value="1"/>
</dbReference>